<keyword evidence="2" id="KW-0677">Repeat</keyword>
<reference evidence="6" key="3">
    <citation type="submission" date="2025-09" db="UniProtKB">
        <authorList>
            <consortium name="Ensembl"/>
        </authorList>
    </citation>
    <scope>IDENTIFICATION</scope>
</reference>
<reference evidence="6" key="2">
    <citation type="submission" date="2025-08" db="UniProtKB">
        <authorList>
            <consortium name="Ensembl"/>
        </authorList>
    </citation>
    <scope>IDENTIFICATION</scope>
</reference>
<dbReference type="InterPro" id="IPR050216">
    <property type="entry name" value="LRR_domain-containing"/>
</dbReference>
<protein>
    <recommendedName>
        <fullName evidence="5">Calponin-homology (CH) domain-containing protein</fullName>
    </recommendedName>
</protein>
<dbReference type="SMART" id="SM00364">
    <property type="entry name" value="LRR_BAC"/>
    <property type="match status" value="5"/>
</dbReference>
<evidence type="ECO:0000256" key="2">
    <source>
        <dbReference type="ARBA" id="ARBA00022737"/>
    </source>
</evidence>
<keyword evidence="4" id="KW-0812">Transmembrane</keyword>
<evidence type="ECO:0000313" key="6">
    <source>
        <dbReference type="Ensembl" id="ENSAOCP00000068530.1"/>
    </source>
</evidence>
<dbReference type="SMART" id="SM00369">
    <property type="entry name" value="LRR_TYP"/>
    <property type="match status" value="5"/>
</dbReference>
<dbReference type="AlphaFoldDB" id="A0AAQ5ZXT5"/>
<dbReference type="SMART" id="SM00033">
    <property type="entry name" value="CH"/>
    <property type="match status" value="1"/>
</dbReference>
<gene>
    <name evidence="6" type="primary">LRCH3</name>
</gene>
<dbReference type="SUPFAM" id="SSF47576">
    <property type="entry name" value="Calponin-homology domain, CH-domain"/>
    <property type="match status" value="1"/>
</dbReference>
<dbReference type="GO" id="GO:0005737">
    <property type="term" value="C:cytoplasm"/>
    <property type="evidence" value="ECO:0007669"/>
    <property type="project" value="TreeGrafter"/>
</dbReference>
<dbReference type="FunFam" id="3.80.10.10:FF:000007">
    <property type="entry name" value="Leucine-rich repeat and calponin homology domain-containing protein 1 isoform 3"/>
    <property type="match status" value="1"/>
</dbReference>
<organism evidence="6 7">
    <name type="scientific">Amphiprion ocellaris</name>
    <name type="common">Clown anemonefish</name>
    <dbReference type="NCBI Taxonomy" id="80972"/>
    <lineage>
        <taxon>Eukaryota</taxon>
        <taxon>Metazoa</taxon>
        <taxon>Chordata</taxon>
        <taxon>Craniata</taxon>
        <taxon>Vertebrata</taxon>
        <taxon>Euteleostomi</taxon>
        <taxon>Actinopterygii</taxon>
        <taxon>Neopterygii</taxon>
        <taxon>Teleostei</taxon>
        <taxon>Neoteleostei</taxon>
        <taxon>Acanthomorphata</taxon>
        <taxon>Ovalentaria</taxon>
        <taxon>Pomacentridae</taxon>
        <taxon>Amphiprion</taxon>
    </lineage>
</organism>
<name>A0AAQ5ZXT5_AMPOC</name>
<dbReference type="Proteomes" id="UP001501940">
    <property type="component" value="Chromosome 7"/>
</dbReference>
<dbReference type="Gene3D" id="3.80.10.10">
    <property type="entry name" value="Ribonuclease Inhibitor"/>
    <property type="match status" value="1"/>
</dbReference>
<evidence type="ECO:0000256" key="4">
    <source>
        <dbReference type="SAM" id="Phobius"/>
    </source>
</evidence>
<feature type="transmembrane region" description="Helical" evidence="4">
    <location>
        <begin position="532"/>
        <end position="553"/>
    </location>
</feature>
<accession>A0AAQ5ZXT5</accession>
<dbReference type="PANTHER" id="PTHR48051">
    <property type="match status" value="1"/>
</dbReference>
<dbReference type="PROSITE" id="PS50021">
    <property type="entry name" value="CH"/>
    <property type="match status" value="1"/>
</dbReference>
<feature type="domain" description="Calponin-homology (CH)" evidence="5">
    <location>
        <begin position="406"/>
        <end position="521"/>
    </location>
</feature>
<dbReference type="PANTHER" id="PTHR48051:SF44">
    <property type="entry name" value="LEUCINE RICH REPEATS AND CALPONIN HOMOLOGY DOMAIN CONTAINING 3"/>
    <property type="match status" value="1"/>
</dbReference>
<evidence type="ECO:0000259" key="5">
    <source>
        <dbReference type="PROSITE" id="PS50021"/>
    </source>
</evidence>
<dbReference type="InterPro" id="IPR001611">
    <property type="entry name" value="Leu-rich_rpt"/>
</dbReference>
<dbReference type="InterPro" id="IPR032675">
    <property type="entry name" value="LRR_dom_sf"/>
</dbReference>
<keyword evidence="7" id="KW-1185">Reference proteome</keyword>
<reference evidence="6 7" key="1">
    <citation type="submission" date="2022-01" db="EMBL/GenBank/DDBJ databases">
        <title>A chromosome-scale genome assembly of the false clownfish, Amphiprion ocellaris.</title>
        <authorList>
            <person name="Ryu T."/>
        </authorList>
    </citation>
    <scope>NUCLEOTIDE SEQUENCE [LARGE SCALE GENOMIC DNA]</scope>
</reference>
<dbReference type="SUPFAM" id="SSF52058">
    <property type="entry name" value="L domain-like"/>
    <property type="match status" value="1"/>
</dbReference>
<dbReference type="InterPro" id="IPR036872">
    <property type="entry name" value="CH_dom_sf"/>
</dbReference>
<keyword evidence="1" id="KW-0433">Leucine-rich repeat</keyword>
<dbReference type="InterPro" id="IPR001715">
    <property type="entry name" value="CH_dom"/>
</dbReference>
<dbReference type="PROSITE" id="PS51450">
    <property type="entry name" value="LRR"/>
    <property type="match status" value="2"/>
</dbReference>
<proteinExistence type="predicted"/>
<dbReference type="Gene3D" id="1.10.418.10">
    <property type="entry name" value="Calponin-like domain"/>
    <property type="match status" value="1"/>
</dbReference>
<dbReference type="Pfam" id="PF13855">
    <property type="entry name" value="LRR_8"/>
    <property type="match status" value="2"/>
</dbReference>
<dbReference type="GeneTree" id="ENSGT00940000158330"/>
<keyword evidence="4" id="KW-1133">Transmembrane helix</keyword>
<evidence type="ECO:0000313" key="7">
    <source>
        <dbReference type="Proteomes" id="UP001501940"/>
    </source>
</evidence>
<keyword evidence="4" id="KW-0472">Membrane</keyword>
<dbReference type="InterPro" id="IPR003591">
    <property type="entry name" value="Leu-rich_rpt_typical-subtyp"/>
</dbReference>
<evidence type="ECO:0000256" key="3">
    <source>
        <dbReference type="SAM" id="MobiDB-lite"/>
    </source>
</evidence>
<dbReference type="Pfam" id="PF00307">
    <property type="entry name" value="CH"/>
    <property type="match status" value="1"/>
</dbReference>
<dbReference type="Ensembl" id="ENSAOCT00000051231.1">
    <property type="protein sequence ID" value="ENSAOCP00000068530.1"/>
    <property type="gene ID" value="ENSAOCG00000007507.2"/>
</dbReference>
<evidence type="ECO:0000256" key="1">
    <source>
        <dbReference type="ARBA" id="ARBA00022614"/>
    </source>
</evidence>
<sequence>MAASVLLGSADNSGLNFPVGGGGAGNVLVGNTNGLGPAGPAPWNRSLDRALDEASATGCLNLSGRKLKEFPRSAANHDLTDTTRADLSRNRLSELPLEVCLFVSLESLNLYQNCLRSLPDGLLNLQALTYLNLSRNQLSVLPAVVCSLPLKVLIACNNKLVSLPEELGQLRHLTELDVSCNEIQTLPAQVGQLETLRDLNIRRNHLVRLPPELAELPLVRLDFSCNKVTSIPVCYRRLTQLQTIVLDNNPLQTPPAQICIKGKVHIFKYLNLEASKMTPDLPDYDRRPLTCVDELYPGRLYGALDSGFNSVDSGDKRWLGNEVRHKLYVELEQIDFIDSCVGGEEEEEEGRSRGGRGDSSSLSSQFMAYIERRITREVEAPPTQDYLSTECFYSHVFILMRTKTLKLLYNASHHFCFSVQNIEARLKVSLPSDLGAALTDGVVLCHLANHVRPRSVPSIHVPSPAVPKLTMAKCRRNVENFLEACRRIGVPQDRLCSVGEVLEGKGGGVYGTLGVLLSMAPPLISLSPQAQLAGFALFYLSVMSVLCAIYVHLAPHAWT</sequence>
<feature type="region of interest" description="Disordered" evidence="3">
    <location>
        <begin position="342"/>
        <end position="362"/>
    </location>
</feature>